<dbReference type="STRING" id="573729.G2QN06"/>
<keyword evidence="1" id="KW-0853">WD repeat</keyword>
<evidence type="ECO:0000256" key="4">
    <source>
        <dbReference type="SAM" id="MobiDB-lite"/>
    </source>
</evidence>
<dbReference type="AlphaFoldDB" id="G2QN06"/>
<evidence type="ECO:0000256" key="3">
    <source>
        <dbReference type="SAM" id="Coils"/>
    </source>
</evidence>
<dbReference type="InParanoid" id="G2QN06"/>
<organism evidence="5 6">
    <name type="scientific">Thermothelomyces thermophilus (strain ATCC 42464 / BCRC 31852 / DSM 1799)</name>
    <name type="common">Sporotrichum thermophile</name>
    <dbReference type="NCBI Taxonomy" id="573729"/>
    <lineage>
        <taxon>Eukaryota</taxon>
        <taxon>Fungi</taxon>
        <taxon>Dikarya</taxon>
        <taxon>Ascomycota</taxon>
        <taxon>Pezizomycotina</taxon>
        <taxon>Sordariomycetes</taxon>
        <taxon>Sordariomycetidae</taxon>
        <taxon>Sordariales</taxon>
        <taxon>Chaetomiaceae</taxon>
        <taxon>Thermothelomyces</taxon>
    </lineage>
</organism>
<dbReference type="PANTHER" id="PTHR44472">
    <property type="entry name" value="DDB1- AND CUL4-ASSOCIATED FACTOR 4-RELATED"/>
    <property type="match status" value="1"/>
</dbReference>
<evidence type="ECO:0000313" key="6">
    <source>
        <dbReference type="Proteomes" id="UP000007322"/>
    </source>
</evidence>
<gene>
    <name evidence="5" type="ORF">MYCTH_2070868</name>
</gene>
<keyword evidence="6" id="KW-1185">Reference proteome</keyword>
<dbReference type="InterPro" id="IPR052254">
    <property type="entry name" value="CUL4-DDB1_E3_ligase_receptor"/>
</dbReference>
<feature type="region of interest" description="Disordered" evidence="4">
    <location>
        <begin position="287"/>
        <end position="316"/>
    </location>
</feature>
<dbReference type="EMBL" id="CP003008">
    <property type="protein sequence ID" value="AEO61879.1"/>
    <property type="molecule type" value="Genomic_DNA"/>
</dbReference>
<dbReference type="KEGG" id="mtm:MYCTH_2070868"/>
<evidence type="ECO:0008006" key="7">
    <source>
        <dbReference type="Google" id="ProtNLM"/>
    </source>
</evidence>
<protein>
    <recommendedName>
        <fullName evidence="7">Myocyte-specific enhancer factor 2d</fullName>
    </recommendedName>
</protein>
<dbReference type="eggNOG" id="KOG2695">
    <property type="taxonomic scope" value="Eukaryota"/>
</dbReference>
<keyword evidence="2" id="KW-0677">Repeat</keyword>
<dbReference type="OMA" id="QANHTAP"/>
<evidence type="ECO:0000256" key="1">
    <source>
        <dbReference type="ARBA" id="ARBA00022574"/>
    </source>
</evidence>
<dbReference type="GO" id="GO:0080008">
    <property type="term" value="C:Cul4-RING E3 ubiquitin ligase complex"/>
    <property type="evidence" value="ECO:0007669"/>
    <property type="project" value="TreeGrafter"/>
</dbReference>
<feature type="compositionally biased region" description="Basic residues" evidence="4">
    <location>
        <begin position="297"/>
        <end position="307"/>
    </location>
</feature>
<reference evidence="5 6" key="1">
    <citation type="journal article" date="2011" name="Nat. Biotechnol.">
        <title>Comparative genomic analysis of the thermophilic biomass-degrading fungi Myceliophthora thermophila and Thielavia terrestris.</title>
        <authorList>
            <person name="Berka R.M."/>
            <person name="Grigoriev I.V."/>
            <person name="Otillar R."/>
            <person name="Salamov A."/>
            <person name="Grimwood J."/>
            <person name="Reid I."/>
            <person name="Ishmael N."/>
            <person name="John T."/>
            <person name="Darmond C."/>
            <person name="Moisan M.-C."/>
            <person name="Henrissat B."/>
            <person name="Coutinho P.M."/>
            <person name="Lombard V."/>
            <person name="Natvig D.O."/>
            <person name="Lindquist E."/>
            <person name="Schmutz J."/>
            <person name="Lucas S."/>
            <person name="Harris P."/>
            <person name="Powlowski J."/>
            <person name="Bellemare A."/>
            <person name="Taylor D."/>
            <person name="Butler G."/>
            <person name="de Vries R.P."/>
            <person name="Allijn I.E."/>
            <person name="van den Brink J."/>
            <person name="Ushinsky S."/>
            <person name="Storms R."/>
            <person name="Powell A.J."/>
            <person name="Paulsen I.T."/>
            <person name="Elbourne L.D.H."/>
            <person name="Baker S.E."/>
            <person name="Magnuson J."/>
            <person name="LaBoissiere S."/>
            <person name="Clutterbuck A.J."/>
            <person name="Martinez D."/>
            <person name="Wogulis M."/>
            <person name="de Leon A.L."/>
            <person name="Rey M.W."/>
            <person name="Tsang A."/>
        </authorList>
    </citation>
    <scope>NUCLEOTIDE SEQUENCE [LARGE SCALE GENOMIC DNA]</scope>
    <source>
        <strain evidence="6">ATCC 42464 / BCRC 31852 / DSM 1799</strain>
    </source>
</reference>
<accession>G2QN06</accession>
<dbReference type="RefSeq" id="XP_003667124.1">
    <property type="nucleotide sequence ID" value="XM_003667076.1"/>
</dbReference>
<name>G2QN06_THET4</name>
<dbReference type="HOGENOM" id="CLU_030123_0_0_1"/>
<sequence>MNRDIPGFYYDSVKRRYFRIEKSQTAPSQAEWSARNVKRRAAEQAEEEKRRARLRRDAQKVRRARVETVPLMGGLLARETGMSRRGDGVGSGDEVVARAWAGSLAEKGEVRLWPSVGVGLDYRTVSAMWVGGGVEDDGLGIVCGVLERLWPSSSFIPRDADDRINFQFAAGRYPRVGFQPRIVRELTSQGGVTAIKCHEPSSRILLAYESFLGGVGIWQFRVRAQEGGAGLVQLLRGGIDGLDPYFASLGNGSAFTIRALQPAPPSSRLTCLVGTDRGIAQLHNDALTLLTPPPRQGQRHPHRRRRQPCAPDPDAPPWQGDVLSVDFLHQNSADTVLAGTRSGRVCLLDLRVPPRQWSARSNTFRHPSSTAHVRSVGAYHVLAAGPLDAMALYDVRFLRQRRQQHRQQQTLPLFTFPAYRNAAHLCVGLDVLTEPGYGGGGGGGGGIVAAAHATNRADDRGTVALYSLRDGSRISGAAVDAVRAPGVVQSLQWQTLPGDRHPSLFVGEGPVVRKYSFWA</sequence>
<feature type="coiled-coil region" evidence="3">
    <location>
        <begin position="35"/>
        <end position="64"/>
    </location>
</feature>
<evidence type="ECO:0000313" key="5">
    <source>
        <dbReference type="EMBL" id="AEO61879.1"/>
    </source>
</evidence>
<proteinExistence type="predicted"/>
<dbReference type="OrthoDB" id="128867at2759"/>
<dbReference type="Proteomes" id="UP000007322">
    <property type="component" value="Chromosome 7"/>
</dbReference>
<keyword evidence="3" id="KW-0175">Coiled coil</keyword>
<dbReference type="PANTHER" id="PTHR44472:SF1">
    <property type="entry name" value="DDB1 AND CUL4 ASSOCIATED FACTOR 4"/>
    <property type="match status" value="1"/>
</dbReference>
<dbReference type="GeneID" id="11509519"/>
<evidence type="ECO:0000256" key="2">
    <source>
        <dbReference type="ARBA" id="ARBA00022737"/>
    </source>
</evidence>
<dbReference type="VEuPathDB" id="FungiDB:MYCTH_2070868"/>